<dbReference type="InterPro" id="IPR035986">
    <property type="entry name" value="PKD_dom_sf"/>
</dbReference>
<comment type="caution">
    <text evidence="9">The sequence shown here is derived from an EMBL/GenBank/DDBJ whole genome shotgun (WGS) entry which is preliminary data.</text>
</comment>
<protein>
    <submittedName>
        <fullName evidence="9">S8 family serine peptidase</fullName>
    </submittedName>
</protein>
<evidence type="ECO:0000313" key="10">
    <source>
        <dbReference type="Proteomes" id="UP000625551"/>
    </source>
</evidence>
<dbReference type="InterPro" id="IPR044023">
    <property type="entry name" value="Ig_7"/>
</dbReference>
<dbReference type="Pfam" id="PF18962">
    <property type="entry name" value="Por_Secre_tail"/>
    <property type="match status" value="1"/>
</dbReference>
<reference evidence="9 10" key="1">
    <citation type="submission" date="2020-09" db="EMBL/GenBank/DDBJ databases">
        <title>Genome sequencing and assembly of Pontibacter sp.</title>
        <authorList>
            <person name="Chhetri G."/>
        </authorList>
    </citation>
    <scope>NUCLEOTIDE SEQUENCE [LARGE SCALE GENOMIC DNA]</scope>
    <source>
        <strain evidence="9 10">JH31</strain>
    </source>
</reference>
<evidence type="ECO:0000256" key="4">
    <source>
        <dbReference type="ARBA" id="ARBA00022825"/>
    </source>
</evidence>
<accession>A0ABR7XK67</accession>
<dbReference type="Pfam" id="PF00082">
    <property type="entry name" value="Peptidase_S8"/>
    <property type="match status" value="1"/>
</dbReference>
<dbReference type="InterPro" id="IPR000601">
    <property type="entry name" value="PKD_dom"/>
</dbReference>
<dbReference type="Pfam" id="PF19081">
    <property type="entry name" value="Ig_7"/>
    <property type="match status" value="1"/>
</dbReference>
<feature type="active site" description="Charge relay system" evidence="5">
    <location>
        <position position="392"/>
    </location>
</feature>
<dbReference type="SMART" id="SM00089">
    <property type="entry name" value="PKD"/>
    <property type="match status" value="1"/>
</dbReference>
<dbReference type="InterPro" id="IPR023827">
    <property type="entry name" value="Peptidase_S8_Asp-AS"/>
</dbReference>
<dbReference type="PROSITE" id="PS00138">
    <property type="entry name" value="SUBTILASE_SER"/>
    <property type="match status" value="1"/>
</dbReference>
<dbReference type="Gene3D" id="3.40.50.200">
    <property type="entry name" value="Peptidase S8/S53 domain"/>
    <property type="match status" value="1"/>
</dbReference>
<feature type="signal peptide" evidence="7">
    <location>
        <begin position="1"/>
        <end position="26"/>
    </location>
</feature>
<evidence type="ECO:0000256" key="1">
    <source>
        <dbReference type="ARBA" id="ARBA00011073"/>
    </source>
</evidence>
<evidence type="ECO:0000256" key="2">
    <source>
        <dbReference type="ARBA" id="ARBA00022670"/>
    </source>
</evidence>
<dbReference type="PRINTS" id="PR00723">
    <property type="entry name" value="SUBTILISIN"/>
</dbReference>
<dbReference type="InterPro" id="IPR000209">
    <property type="entry name" value="Peptidase_S8/S53_dom"/>
</dbReference>
<feature type="active site" description="Charge relay system" evidence="5">
    <location>
        <position position="237"/>
    </location>
</feature>
<keyword evidence="4 5" id="KW-0720">Serine protease</keyword>
<dbReference type="InterPro" id="IPR023828">
    <property type="entry name" value="Peptidase_S8_Ser-AS"/>
</dbReference>
<dbReference type="Pfam" id="PF18911">
    <property type="entry name" value="PKD_4"/>
    <property type="match status" value="1"/>
</dbReference>
<dbReference type="PROSITE" id="PS51892">
    <property type="entry name" value="SUBTILASE"/>
    <property type="match status" value="1"/>
</dbReference>
<sequence>MFTPWPVLKRCLTSIFFFLASMVYLAAQELPAGRAIGSATKPYTVVYKLKAPQGSQLRTASGNTALLQAALEHVGAKSVHQKFPGKAPSANARKSNSDLSLIYELSYNPSQSFEEVQRTLMATGMVAYVEPLYQRVPLYQPNDPSSDSTKTTQAYLKLIKAYSAWGVVKGDTNIVIGILDTGFRLTHEDIKKKVKINYDDPIDGIDNDGDGLVDNYNGWDFADRDNDPNDDSPWKGHGVGVAGAAIGDSDNKVGIASVGFNTKFIPIKVFPSTAVGSFAGYEAIVYAADKGCSIINLSWGGEGSSQYEQDIINYAVFERDVVIVAAGGNTNAMVNIYPAAYDNVLSVGGITNDVKTKNHTWNYRIDITAPSASVYTTSMTRDNSYANGTGTSYASPIVAGAAALVRSRLPHLNAMQVMERLRVTSDDIYHLPGNALYLEKLGKGRLNVKRAVKDLQAKSVRCTSFEIAHKKAAQVGDTLLIHINLTNYLDPTNALQVKLSSSSPFITILQEDFTPGKIATLASVHNTSRPFKIVVNPDAPVNALATFRLGYVDGNYTDFQYFQLPVNPDYITLTANNLQITLNSKGNLGYNGYNFKQGIGITYKGSSSMLFEGGLLVASDPTRVSDNVRNASWQTDNDFVPANSIRLYHNTNSADQEIRGLMQDKHPAPDQAGVQVKYKGMAWSQEQDADYIILEYHITNITNDTIKTLHAGLFADWNIGDQYLNVADWDEKNSMGYVYNLGYTLPYAGIKLLSKTAPSYYAIDNLAGGSSTFAIADGFNTQEKYRSLSSGVTRKKAWGSGSGNDVSHVVGTSAKNLPPGATQLVAFAVVAGDNLEQLKKHAGAAQLQYQRLKSGPAPVVKGDTVCAGSSATVTPTGGTKFKFFADKEKVTLLATGAKYQLPALSQSTVVYVCNADSLFDSPLVSVAYTVASAPEAKFSIAQEQEKLQAGQLISFRNESRYSKTWRWDFGNGDTSTDKEPLYTYAAPGNYEVKLVVGSDYGCNNDTVSRRIEVLESAPTGIEDEENGAFMLYPNPASNELRLSLPSGGAAPMLSMFDALGKRVTPPLRALSQKEAVYDLTGIAEGVYIVRITYKDNTLVKRLVIMRP</sequence>
<keyword evidence="10" id="KW-1185">Reference proteome</keyword>
<keyword evidence="7" id="KW-0732">Signal</keyword>
<evidence type="ECO:0000313" key="9">
    <source>
        <dbReference type="EMBL" id="MBD1398667.1"/>
    </source>
</evidence>
<gene>
    <name evidence="9" type="ORF">H9Q13_15955</name>
</gene>
<evidence type="ECO:0000256" key="3">
    <source>
        <dbReference type="ARBA" id="ARBA00022801"/>
    </source>
</evidence>
<comment type="similarity">
    <text evidence="1 5 6">Belongs to the peptidase S8 family.</text>
</comment>
<dbReference type="InterPro" id="IPR015500">
    <property type="entry name" value="Peptidase_S8_subtilisin-rel"/>
</dbReference>
<dbReference type="Gene3D" id="2.60.40.10">
    <property type="entry name" value="Immunoglobulins"/>
    <property type="match status" value="1"/>
</dbReference>
<name>A0ABR7XK67_9BACT</name>
<dbReference type="InterPro" id="IPR022409">
    <property type="entry name" value="PKD/Chitinase_dom"/>
</dbReference>
<keyword evidence="2 5" id="KW-0645">Protease</keyword>
<evidence type="ECO:0000259" key="8">
    <source>
        <dbReference type="PROSITE" id="PS50093"/>
    </source>
</evidence>
<feature type="chain" id="PRO_5046619178" evidence="7">
    <location>
        <begin position="27"/>
        <end position="1107"/>
    </location>
</feature>
<dbReference type="InterPro" id="IPR026444">
    <property type="entry name" value="Secre_tail"/>
</dbReference>
<proteinExistence type="inferred from homology"/>
<dbReference type="SUPFAM" id="SSF52743">
    <property type="entry name" value="Subtilisin-like"/>
    <property type="match status" value="1"/>
</dbReference>
<dbReference type="CDD" id="cd00146">
    <property type="entry name" value="PKD"/>
    <property type="match status" value="1"/>
</dbReference>
<dbReference type="PANTHER" id="PTHR43806:SF11">
    <property type="entry name" value="CEREVISIN-RELATED"/>
    <property type="match status" value="1"/>
</dbReference>
<dbReference type="InterPro" id="IPR013783">
    <property type="entry name" value="Ig-like_fold"/>
</dbReference>
<dbReference type="PROSITE" id="PS50093">
    <property type="entry name" value="PKD"/>
    <property type="match status" value="1"/>
</dbReference>
<dbReference type="PROSITE" id="PS00136">
    <property type="entry name" value="SUBTILASE_ASP"/>
    <property type="match status" value="1"/>
</dbReference>
<dbReference type="InterPro" id="IPR050131">
    <property type="entry name" value="Peptidase_S8_subtilisin-like"/>
</dbReference>
<dbReference type="PANTHER" id="PTHR43806">
    <property type="entry name" value="PEPTIDASE S8"/>
    <property type="match status" value="1"/>
</dbReference>
<organism evidence="9 10">
    <name type="scientific">Pontibacter aquaedesilientis</name>
    <dbReference type="NCBI Taxonomy" id="2766980"/>
    <lineage>
        <taxon>Bacteria</taxon>
        <taxon>Pseudomonadati</taxon>
        <taxon>Bacteroidota</taxon>
        <taxon>Cytophagia</taxon>
        <taxon>Cytophagales</taxon>
        <taxon>Hymenobacteraceae</taxon>
        <taxon>Pontibacter</taxon>
    </lineage>
</organism>
<feature type="domain" description="PKD" evidence="8">
    <location>
        <begin position="964"/>
        <end position="1018"/>
    </location>
</feature>
<dbReference type="Proteomes" id="UP000625551">
    <property type="component" value="Unassembled WGS sequence"/>
</dbReference>
<dbReference type="EMBL" id="JACXAJ010000010">
    <property type="protein sequence ID" value="MBD1398667.1"/>
    <property type="molecule type" value="Genomic_DNA"/>
</dbReference>
<evidence type="ECO:0000256" key="6">
    <source>
        <dbReference type="RuleBase" id="RU003355"/>
    </source>
</evidence>
<dbReference type="InterPro" id="IPR036852">
    <property type="entry name" value="Peptidase_S8/S53_dom_sf"/>
</dbReference>
<dbReference type="NCBIfam" id="TIGR04183">
    <property type="entry name" value="Por_Secre_tail"/>
    <property type="match status" value="1"/>
</dbReference>
<feature type="active site" description="Charge relay system" evidence="5">
    <location>
        <position position="180"/>
    </location>
</feature>
<dbReference type="SUPFAM" id="SSF49299">
    <property type="entry name" value="PKD domain"/>
    <property type="match status" value="1"/>
</dbReference>
<keyword evidence="3 5" id="KW-0378">Hydrolase</keyword>
<evidence type="ECO:0000256" key="7">
    <source>
        <dbReference type="SAM" id="SignalP"/>
    </source>
</evidence>
<evidence type="ECO:0000256" key="5">
    <source>
        <dbReference type="PROSITE-ProRule" id="PRU01240"/>
    </source>
</evidence>